<evidence type="ECO:0000313" key="2">
    <source>
        <dbReference type="EMBL" id="MBD1545940.1"/>
    </source>
</evidence>
<dbReference type="SUPFAM" id="SSF55073">
    <property type="entry name" value="Nucleotide cyclase"/>
    <property type="match status" value="1"/>
</dbReference>
<gene>
    <name evidence="2" type="ORF">HK439_06670</name>
</gene>
<reference evidence="2" key="1">
    <citation type="submission" date="2020-05" db="EMBL/GenBank/DDBJ databases">
        <title>Identification of trans-AT polyketide cluster in two marine bacteria, producers of a novel glutaramide-containing polyketide sesbanimide D and analogs.</title>
        <authorList>
            <person name="Kacar D."/>
            <person name="Rodriguez P."/>
            <person name="Canedo L."/>
            <person name="Gonzalez E."/>
            <person name="Galan B."/>
            <person name="De La Calle F."/>
            <person name="Garcia J.L."/>
        </authorList>
    </citation>
    <scope>NUCLEOTIDE SEQUENCE</scope>
    <source>
        <strain evidence="2">PHM038</strain>
    </source>
</reference>
<proteinExistence type="predicted"/>
<comment type="caution">
    <text evidence="2">The sequence shown here is derived from an EMBL/GenBank/DDBJ whole genome shotgun (WGS) entry which is preliminary data.</text>
</comment>
<dbReference type="CDD" id="cd07302">
    <property type="entry name" value="CHD"/>
    <property type="match status" value="1"/>
</dbReference>
<dbReference type="AlphaFoldDB" id="A0A926NXL1"/>
<dbReference type="InterPro" id="IPR011990">
    <property type="entry name" value="TPR-like_helical_dom_sf"/>
</dbReference>
<dbReference type="GO" id="GO:0004016">
    <property type="term" value="F:adenylate cyclase activity"/>
    <property type="evidence" value="ECO:0007669"/>
    <property type="project" value="UniProtKB-ARBA"/>
</dbReference>
<organism evidence="2 3">
    <name type="scientific">Roseibium aggregatum</name>
    <dbReference type="NCBI Taxonomy" id="187304"/>
    <lineage>
        <taxon>Bacteria</taxon>
        <taxon>Pseudomonadati</taxon>
        <taxon>Pseudomonadota</taxon>
        <taxon>Alphaproteobacteria</taxon>
        <taxon>Hyphomicrobiales</taxon>
        <taxon>Stappiaceae</taxon>
        <taxon>Roseibium</taxon>
    </lineage>
</organism>
<dbReference type="InterPro" id="IPR046880">
    <property type="entry name" value="TPR-S"/>
</dbReference>
<dbReference type="PROSITE" id="PS50125">
    <property type="entry name" value="GUANYLATE_CYCLASE_2"/>
    <property type="match status" value="1"/>
</dbReference>
<dbReference type="Proteomes" id="UP000598467">
    <property type="component" value="Unassembled WGS sequence"/>
</dbReference>
<dbReference type="GO" id="GO:0035556">
    <property type="term" value="P:intracellular signal transduction"/>
    <property type="evidence" value="ECO:0007669"/>
    <property type="project" value="InterPro"/>
</dbReference>
<evidence type="ECO:0000259" key="1">
    <source>
        <dbReference type="PROSITE" id="PS50125"/>
    </source>
</evidence>
<dbReference type="RefSeq" id="WP_190290610.1">
    <property type="nucleotide sequence ID" value="NZ_JABFCZ010000006.1"/>
</dbReference>
<evidence type="ECO:0000313" key="3">
    <source>
        <dbReference type="Proteomes" id="UP000598467"/>
    </source>
</evidence>
<name>A0A926NXL1_9HYPH</name>
<dbReference type="EMBL" id="JABFCZ010000006">
    <property type="protein sequence ID" value="MBD1545940.1"/>
    <property type="molecule type" value="Genomic_DNA"/>
</dbReference>
<dbReference type="InterPro" id="IPR029787">
    <property type="entry name" value="Nucleotide_cyclase"/>
</dbReference>
<dbReference type="Pfam" id="PF20308">
    <property type="entry name" value="TPR-S"/>
    <property type="match status" value="1"/>
</dbReference>
<protein>
    <submittedName>
        <fullName evidence="2">Adenylate/guanylate cyclase domain-containing protein</fullName>
    </submittedName>
</protein>
<feature type="domain" description="Guanylate cyclase" evidence="1">
    <location>
        <begin position="418"/>
        <end position="535"/>
    </location>
</feature>
<dbReference type="InterPro" id="IPR001054">
    <property type="entry name" value="A/G_cyclase"/>
</dbReference>
<dbReference type="Gene3D" id="3.40.50.450">
    <property type="match status" value="1"/>
</dbReference>
<accession>A0A926NXL1</accession>
<dbReference type="Gene3D" id="3.30.70.1230">
    <property type="entry name" value="Nucleotide cyclase"/>
    <property type="match status" value="1"/>
</dbReference>
<sequence length="588" mass="63000">MTERLAEILARVKSAMATGRLLAAHDEAVSGLRQFPADPELSYNAVLAIARAGATERAIELYEDLGLKGLSVDDPRLKIDIGALWARLHKDLGLQAQDRDARAHFQASADAYLAVFQQTGDAYPAINAAALYCWIGEMEKAEGLARDCITACADKTDYYSLATLAEAFLLLRQTEKTTEALARAADLGAGRAEMATTRRQLKKTCEVLGIDEDILAPLARGPIVRYLGHMPWRDLDRGAEAVLKQRIGEFLAEKQVETAYGALAAGVDILAAEAMIAAGVELHVILPFEVEEFLAASVLPFGGTWRERFDACLAAAKSVSFAASGGQPADGASFRYCSAYTRGVAALQAKATDADLHQLAVWNGTSARKPGGTLDDILVWHGLSRPQTILSTRGDLVPPDGLPDVQPVSGDDDREIRAVLFADFAGFSKLTEAEIGPFLSHSLAVVADVAVRHEASIRCRNTWGDGIFLVIDTVEAAARLAQEILEALSVPGKAETGRLPIRIGLHVAPMARIEDPLTGRTTYVGAEISKASRIEPIVPANSIYATEACAGALALSGERTVQSEYMGMVELAKSAGLIPIFRLKPLTR</sequence>
<dbReference type="Gene3D" id="1.25.40.10">
    <property type="entry name" value="Tetratricopeptide repeat domain"/>
    <property type="match status" value="1"/>
</dbReference>
<dbReference type="GO" id="GO:0009190">
    <property type="term" value="P:cyclic nucleotide biosynthetic process"/>
    <property type="evidence" value="ECO:0007669"/>
    <property type="project" value="InterPro"/>
</dbReference>